<dbReference type="VEuPathDB" id="TriTrypDB:TcIL3000_8_1420"/>
<dbReference type="EMBL" id="HE575321">
    <property type="protein sequence ID" value="CCC91925.1"/>
    <property type="molecule type" value="Genomic_DNA"/>
</dbReference>
<protein>
    <submittedName>
        <fullName evidence="2">Uncharacterized protein</fullName>
    </submittedName>
</protein>
<name>G0URB3_TRYCI</name>
<gene>
    <name evidence="2" type="ORF">TCIL3000_8_1420</name>
</gene>
<reference evidence="2" key="1">
    <citation type="journal article" date="2012" name="Proc. Natl. Acad. Sci. U.S.A.">
        <title>Antigenic diversity is generated by distinct evolutionary mechanisms in African trypanosome species.</title>
        <authorList>
            <person name="Jackson A.P."/>
            <person name="Berry A."/>
            <person name="Aslett M."/>
            <person name="Allison H.C."/>
            <person name="Burton P."/>
            <person name="Vavrova-Anderson J."/>
            <person name="Brown R."/>
            <person name="Browne H."/>
            <person name="Corton N."/>
            <person name="Hauser H."/>
            <person name="Gamble J."/>
            <person name="Gilderthorp R."/>
            <person name="Marcello L."/>
            <person name="McQuillan J."/>
            <person name="Otto T.D."/>
            <person name="Quail M.A."/>
            <person name="Sanders M.J."/>
            <person name="van Tonder A."/>
            <person name="Ginger M.L."/>
            <person name="Field M.C."/>
            <person name="Barry J.D."/>
            <person name="Hertz-Fowler C."/>
            <person name="Berriman M."/>
        </authorList>
    </citation>
    <scope>NUCLEOTIDE SEQUENCE</scope>
    <source>
        <strain evidence="2">IL3000</strain>
    </source>
</reference>
<sequence>MVRCFRTFSSAWPPPHLIRFVRIPEGDQPTLASPLATFQPRPQLATYHLGCDCPSTEPDASDDKQKFGLLLPGRDDCGGWGAGKLKQESSSTLVSATTEWSQRCYGASAGTRSRPLFFFSVFALQRWHPPTRLSVGEHLRRGATRSEGRGGMETTKKGKRDRVNVKRQRENMMSY</sequence>
<evidence type="ECO:0000313" key="2">
    <source>
        <dbReference type="EMBL" id="CCC91925.1"/>
    </source>
</evidence>
<organism evidence="2">
    <name type="scientific">Trypanosoma congolense (strain IL3000)</name>
    <dbReference type="NCBI Taxonomy" id="1068625"/>
    <lineage>
        <taxon>Eukaryota</taxon>
        <taxon>Discoba</taxon>
        <taxon>Euglenozoa</taxon>
        <taxon>Kinetoplastea</taxon>
        <taxon>Metakinetoplastina</taxon>
        <taxon>Trypanosomatida</taxon>
        <taxon>Trypanosomatidae</taxon>
        <taxon>Trypanosoma</taxon>
        <taxon>Nannomonas</taxon>
    </lineage>
</organism>
<evidence type="ECO:0000256" key="1">
    <source>
        <dbReference type="SAM" id="MobiDB-lite"/>
    </source>
</evidence>
<feature type="region of interest" description="Disordered" evidence="1">
    <location>
        <begin position="139"/>
        <end position="175"/>
    </location>
</feature>
<proteinExistence type="predicted"/>
<accession>G0URB3</accession>
<dbReference type="AlphaFoldDB" id="G0URB3"/>